<dbReference type="Proteomes" id="UP000015105">
    <property type="component" value="Chromosome 4D"/>
</dbReference>
<proteinExistence type="predicted"/>
<dbReference type="Pfam" id="PF04526">
    <property type="entry name" value="DUF568"/>
    <property type="match status" value="1"/>
</dbReference>
<dbReference type="STRING" id="200361.A0A453IRP7"/>
<evidence type="ECO:0008006" key="15">
    <source>
        <dbReference type="Google" id="ProtNLM"/>
    </source>
</evidence>
<dbReference type="Gene3D" id="1.20.120.1770">
    <property type="match status" value="1"/>
</dbReference>
<evidence type="ECO:0000256" key="10">
    <source>
        <dbReference type="SAM" id="Phobius"/>
    </source>
</evidence>
<reference evidence="13" key="5">
    <citation type="journal article" date="2021" name="G3 (Bethesda)">
        <title>Aegilops tauschii genome assembly Aet v5.0 features greater sequence contiguity and improved annotation.</title>
        <authorList>
            <person name="Wang L."/>
            <person name="Zhu T."/>
            <person name="Rodriguez J.C."/>
            <person name="Deal K.R."/>
            <person name="Dubcovsky J."/>
            <person name="McGuire P.E."/>
            <person name="Lux T."/>
            <person name="Spannagl M."/>
            <person name="Mayer K.F.X."/>
            <person name="Baldrich P."/>
            <person name="Meyers B.C."/>
            <person name="Huo N."/>
            <person name="Gu Y.Q."/>
            <person name="Zhou H."/>
            <person name="Devos K.M."/>
            <person name="Bennetzen J.L."/>
            <person name="Unver T."/>
            <person name="Budak H."/>
            <person name="Gulick P.J."/>
            <person name="Galiba G."/>
            <person name="Kalapos B."/>
            <person name="Nelson D.R."/>
            <person name="Li P."/>
            <person name="You F.M."/>
            <person name="Luo M.C."/>
            <person name="Dvorak J."/>
        </authorList>
    </citation>
    <scope>NUCLEOTIDE SEQUENCE [LARGE SCALE GENOMIC DNA]</scope>
    <source>
        <strain evidence="13">cv. AL8/78</strain>
    </source>
</reference>
<evidence type="ECO:0000256" key="8">
    <source>
        <dbReference type="PIRSR" id="PIRSR037471-1"/>
    </source>
</evidence>
<feature type="transmembrane region" description="Helical" evidence="10">
    <location>
        <begin position="298"/>
        <end position="319"/>
    </location>
</feature>
<feature type="compositionally biased region" description="Polar residues" evidence="9">
    <location>
        <begin position="8"/>
        <end position="27"/>
    </location>
</feature>
<organism evidence="13 14">
    <name type="scientific">Aegilops tauschii subsp. strangulata</name>
    <name type="common">Goatgrass</name>
    <dbReference type="NCBI Taxonomy" id="200361"/>
    <lineage>
        <taxon>Eukaryota</taxon>
        <taxon>Viridiplantae</taxon>
        <taxon>Streptophyta</taxon>
        <taxon>Embryophyta</taxon>
        <taxon>Tracheophyta</taxon>
        <taxon>Spermatophyta</taxon>
        <taxon>Magnoliopsida</taxon>
        <taxon>Liliopsida</taxon>
        <taxon>Poales</taxon>
        <taxon>Poaceae</taxon>
        <taxon>BOP clade</taxon>
        <taxon>Pooideae</taxon>
        <taxon>Triticodae</taxon>
        <taxon>Triticeae</taxon>
        <taxon>Triticinae</taxon>
        <taxon>Aegilops</taxon>
    </lineage>
</organism>
<evidence type="ECO:0000256" key="1">
    <source>
        <dbReference type="ARBA" id="ARBA00004370"/>
    </source>
</evidence>
<dbReference type="InterPro" id="IPR005018">
    <property type="entry name" value="DOMON_domain"/>
</dbReference>
<accession>A0A453IRP7</accession>
<keyword evidence="7 10" id="KW-0472">Membrane</keyword>
<evidence type="ECO:0000256" key="7">
    <source>
        <dbReference type="ARBA" id="ARBA00023136"/>
    </source>
</evidence>
<comment type="subcellular location">
    <subcellularLocation>
        <location evidence="1">Membrane</location>
    </subcellularLocation>
</comment>
<dbReference type="Pfam" id="PF03188">
    <property type="entry name" value="Cytochrom_B561"/>
    <property type="match status" value="1"/>
</dbReference>
<dbReference type="GO" id="GO:0046872">
    <property type="term" value="F:metal ion binding"/>
    <property type="evidence" value="ECO:0007669"/>
    <property type="project" value="UniProtKB-KW"/>
</dbReference>
<dbReference type="PANTHER" id="PTHR23130">
    <property type="entry name" value="CYTOCHROME B561 AND DOMON DOMAIN-CONTAINING PROTEIN"/>
    <property type="match status" value="1"/>
</dbReference>
<reference evidence="13" key="3">
    <citation type="journal article" date="2017" name="Nature">
        <title>Genome sequence of the progenitor of the wheat D genome Aegilops tauschii.</title>
        <authorList>
            <person name="Luo M.C."/>
            <person name="Gu Y.Q."/>
            <person name="Puiu D."/>
            <person name="Wang H."/>
            <person name="Twardziok S.O."/>
            <person name="Deal K.R."/>
            <person name="Huo N."/>
            <person name="Zhu T."/>
            <person name="Wang L."/>
            <person name="Wang Y."/>
            <person name="McGuire P.E."/>
            <person name="Liu S."/>
            <person name="Long H."/>
            <person name="Ramasamy R.K."/>
            <person name="Rodriguez J.C."/>
            <person name="Van S.L."/>
            <person name="Yuan L."/>
            <person name="Wang Z."/>
            <person name="Xia Z."/>
            <person name="Xiao L."/>
            <person name="Anderson O.D."/>
            <person name="Ouyang S."/>
            <person name="Liang Y."/>
            <person name="Zimin A.V."/>
            <person name="Pertea G."/>
            <person name="Qi P."/>
            <person name="Bennetzen J.L."/>
            <person name="Dai X."/>
            <person name="Dawson M.W."/>
            <person name="Muller H.G."/>
            <person name="Kugler K."/>
            <person name="Rivarola-Duarte L."/>
            <person name="Spannagl M."/>
            <person name="Mayer K.F.X."/>
            <person name="Lu F.H."/>
            <person name="Bevan M.W."/>
            <person name="Leroy P."/>
            <person name="Li P."/>
            <person name="You F.M."/>
            <person name="Sun Q."/>
            <person name="Liu Z."/>
            <person name="Lyons E."/>
            <person name="Wicker T."/>
            <person name="Salzberg S.L."/>
            <person name="Devos K.M."/>
            <person name="Dvorak J."/>
        </authorList>
    </citation>
    <scope>NUCLEOTIDE SEQUENCE [LARGE SCALE GENOMIC DNA]</scope>
    <source>
        <strain evidence="13">cv. AL8/78</strain>
    </source>
</reference>
<name>A0A453IRP7_AEGTS</name>
<feature type="domain" description="DOMON" evidence="11">
    <location>
        <begin position="128"/>
        <end position="255"/>
    </location>
</feature>
<feature type="binding site" description="axial binding residue" evidence="8">
    <location>
        <position position="405"/>
    </location>
    <ligand>
        <name>heme b</name>
        <dbReference type="ChEBI" id="CHEBI:60344"/>
        <label>1</label>
    </ligand>
    <ligandPart>
        <name>Fe</name>
        <dbReference type="ChEBI" id="CHEBI:18248"/>
    </ligandPart>
</feature>
<evidence type="ECO:0000256" key="4">
    <source>
        <dbReference type="ARBA" id="ARBA00022729"/>
    </source>
</evidence>
<dbReference type="PANTHER" id="PTHR23130:SF60">
    <property type="entry name" value="CYTOCHROME B561 AND DOMON DOMAIN-CONTAINING PROTEIN"/>
    <property type="match status" value="1"/>
</dbReference>
<evidence type="ECO:0000313" key="13">
    <source>
        <dbReference type="EnsemblPlants" id="AET4Gv20654400.2"/>
    </source>
</evidence>
<feature type="transmembrane region" description="Helical" evidence="10">
    <location>
        <begin position="371"/>
        <end position="389"/>
    </location>
</feature>
<keyword evidence="14" id="KW-1185">Reference proteome</keyword>
<dbReference type="PROSITE" id="PS50836">
    <property type="entry name" value="DOMON"/>
    <property type="match status" value="1"/>
</dbReference>
<feature type="transmembrane region" description="Helical" evidence="10">
    <location>
        <begin position="410"/>
        <end position="434"/>
    </location>
</feature>
<reference evidence="14" key="1">
    <citation type="journal article" date="2014" name="Science">
        <title>Ancient hybridizations among the ancestral genomes of bread wheat.</title>
        <authorList>
            <consortium name="International Wheat Genome Sequencing Consortium,"/>
            <person name="Marcussen T."/>
            <person name="Sandve S.R."/>
            <person name="Heier L."/>
            <person name="Spannagl M."/>
            <person name="Pfeifer M."/>
            <person name="Jakobsen K.S."/>
            <person name="Wulff B.B."/>
            <person name="Steuernagel B."/>
            <person name="Mayer K.F."/>
            <person name="Olsen O.A."/>
        </authorList>
    </citation>
    <scope>NUCLEOTIDE SEQUENCE [LARGE SCALE GENOMIC DNA]</scope>
    <source>
        <strain evidence="14">cv. AL8/78</strain>
    </source>
</reference>
<dbReference type="GO" id="GO:0016020">
    <property type="term" value="C:membrane"/>
    <property type="evidence" value="ECO:0007669"/>
    <property type="project" value="UniProtKB-SubCell"/>
</dbReference>
<evidence type="ECO:0000259" key="11">
    <source>
        <dbReference type="PROSITE" id="PS50836"/>
    </source>
</evidence>
<sequence length="486" mass="51028">SSSETKRNTQPTNGSSTRGSQPSSHFTITPPKRPTKTPLTRADKTQPNARHSVAHTDTRHRARSVSSAPPSSTGHDRSTATMRSGGPLVGLLVALVVVGGGAAAGAPGRCTTSTPVKAYAKCIALPTQGATLAWTYDARNATLDAAFTGSFISPSGWVAWGVNQDAPAMAGARVIAAFSDPSTGALLALPFVLSADVKLQAKPLVSRPLDIPLLASSASLIAPARTVRDGASVTIAATIRLSPNRTRVHFVWNRGLYVQGYSPTIHPTDASDLASHATVDILTTATESSPIASARLQWAHGSLNALSWGLLLPVGAALARYLRPCASAGPAWFYGHAAVQATGYALGAAGFALGIAMGAASPGVTYKLHRGLGIAAATAGSLQTLAVFFRPKTTNRYRKYWKSYHHLVGYGCVVVGVVNVFQGFEVMGLGASYWKLGYCMALATLVGGCVALEVNAWVVFCRRQHEEKLMRREVEDVVVKDRAAAF</sequence>
<keyword evidence="2" id="KW-0813">Transport</keyword>
<dbReference type="AlphaFoldDB" id="A0A453IRP7"/>
<dbReference type="InterPro" id="IPR045265">
    <property type="entry name" value="AIR12_DOMON"/>
</dbReference>
<evidence type="ECO:0000259" key="12">
    <source>
        <dbReference type="PROSITE" id="PS50939"/>
    </source>
</evidence>
<evidence type="ECO:0000256" key="3">
    <source>
        <dbReference type="ARBA" id="ARBA00022692"/>
    </source>
</evidence>
<feature type="binding site" description="axial binding residue" evidence="8">
    <location>
        <position position="369"/>
    </location>
    <ligand>
        <name>heme b</name>
        <dbReference type="ChEBI" id="CHEBI:60344"/>
        <label>1</label>
    </ligand>
    <ligandPart>
        <name>Fe</name>
        <dbReference type="ChEBI" id="CHEBI:18248"/>
    </ligandPart>
</feature>
<protein>
    <recommendedName>
        <fullName evidence="15">Cytochrome b561 and DOMON domain-containing protein</fullName>
    </recommendedName>
</protein>
<evidence type="ECO:0000256" key="9">
    <source>
        <dbReference type="SAM" id="MobiDB-lite"/>
    </source>
</evidence>
<keyword evidence="6 10" id="KW-1133">Transmembrane helix</keyword>
<keyword evidence="4" id="KW-0732">Signal</keyword>
<dbReference type="SMART" id="SM00665">
    <property type="entry name" value="B561"/>
    <property type="match status" value="1"/>
</dbReference>
<evidence type="ECO:0000256" key="2">
    <source>
        <dbReference type="ARBA" id="ARBA00022448"/>
    </source>
</evidence>
<dbReference type="InterPro" id="IPR017214">
    <property type="entry name" value="UCP037471"/>
</dbReference>
<keyword evidence="5" id="KW-0249">Electron transport</keyword>
<feature type="binding site" description="axial binding residue" evidence="8">
    <location>
        <position position="300"/>
    </location>
    <ligand>
        <name>heme b</name>
        <dbReference type="ChEBI" id="CHEBI:60344"/>
        <label>1</label>
    </ligand>
    <ligandPart>
        <name>Fe</name>
        <dbReference type="ChEBI" id="CHEBI:18248"/>
    </ligandPart>
</feature>
<feature type="transmembrane region" description="Helical" evidence="10">
    <location>
        <begin position="440"/>
        <end position="461"/>
    </location>
</feature>
<feature type="transmembrane region" description="Helical" evidence="10">
    <location>
        <begin position="331"/>
        <end position="359"/>
    </location>
</feature>
<evidence type="ECO:0000313" key="14">
    <source>
        <dbReference type="Proteomes" id="UP000015105"/>
    </source>
</evidence>
<evidence type="ECO:0000256" key="6">
    <source>
        <dbReference type="ARBA" id="ARBA00022989"/>
    </source>
</evidence>
<dbReference type="PROSITE" id="PS50939">
    <property type="entry name" value="CYTOCHROME_B561"/>
    <property type="match status" value="1"/>
</dbReference>
<dbReference type="PIRSF" id="PIRSF037471">
    <property type="entry name" value="UCP037471"/>
    <property type="match status" value="1"/>
</dbReference>
<dbReference type="EnsemblPlants" id="AET4Gv20654400.2">
    <property type="protein sequence ID" value="AET4Gv20654400.2"/>
    <property type="gene ID" value="AET4Gv20654400"/>
</dbReference>
<keyword evidence="8" id="KW-0408">Iron</keyword>
<keyword evidence="8" id="KW-0479">Metal-binding</keyword>
<dbReference type="CDD" id="cd08760">
    <property type="entry name" value="Cyt_b561_FRRS1_like"/>
    <property type="match status" value="1"/>
</dbReference>
<feature type="region of interest" description="Disordered" evidence="9">
    <location>
        <begin position="1"/>
        <end position="83"/>
    </location>
</feature>
<reference evidence="14" key="2">
    <citation type="journal article" date="2017" name="Nat. Plants">
        <title>The Aegilops tauschii genome reveals multiple impacts of transposons.</title>
        <authorList>
            <person name="Zhao G."/>
            <person name="Zou C."/>
            <person name="Li K."/>
            <person name="Wang K."/>
            <person name="Li T."/>
            <person name="Gao L."/>
            <person name="Zhang X."/>
            <person name="Wang H."/>
            <person name="Yang Z."/>
            <person name="Liu X."/>
            <person name="Jiang W."/>
            <person name="Mao L."/>
            <person name="Kong X."/>
            <person name="Jiao Y."/>
            <person name="Jia J."/>
        </authorList>
    </citation>
    <scope>NUCLEOTIDE SEQUENCE [LARGE SCALE GENOMIC DNA]</scope>
    <source>
        <strain evidence="14">cv. AL8/78</strain>
    </source>
</reference>
<dbReference type="CDD" id="cd09629">
    <property type="entry name" value="DOMON_CIL1_like"/>
    <property type="match status" value="1"/>
</dbReference>
<dbReference type="InterPro" id="IPR006593">
    <property type="entry name" value="Cyt_b561/ferric_Rdtase_TM"/>
</dbReference>
<dbReference type="Gramene" id="AET4Gv20654400.2">
    <property type="protein sequence ID" value="AET4Gv20654400.2"/>
    <property type="gene ID" value="AET4Gv20654400"/>
</dbReference>
<evidence type="ECO:0000256" key="5">
    <source>
        <dbReference type="ARBA" id="ARBA00022982"/>
    </source>
</evidence>
<feature type="binding site" description="axial binding residue" evidence="8">
    <location>
        <position position="336"/>
    </location>
    <ligand>
        <name>heme b</name>
        <dbReference type="ChEBI" id="CHEBI:60344"/>
        <label>1</label>
    </ligand>
    <ligandPart>
        <name>Fe</name>
        <dbReference type="ChEBI" id="CHEBI:18248"/>
    </ligandPart>
</feature>
<feature type="domain" description="Cytochrome b561" evidence="12">
    <location>
        <begin position="270"/>
        <end position="461"/>
    </location>
</feature>
<reference evidence="13" key="4">
    <citation type="submission" date="2019-03" db="UniProtKB">
        <authorList>
            <consortium name="EnsemblPlants"/>
        </authorList>
    </citation>
    <scope>IDENTIFICATION</scope>
</reference>
<keyword evidence="3 10" id="KW-0812">Transmembrane</keyword>